<dbReference type="InterPro" id="IPR020846">
    <property type="entry name" value="MFS_dom"/>
</dbReference>
<dbReference type="PROSITE" id="PS00216">
    <property type="entry name" value="SUGAR_TRANSPORT_1"/>
    <property type="match status" value="1"/>
</dbReference>
<evidence type="ECO:0000256" key="7">
    <source>
        <dbReference type="ARBA" id="ARBA00023136"/>
    </source>
</evidence>
<name>A0ABU9XWW3_9SPHN</name>
<comment type="caution">
    <text evidence="8">Lacks conserved residue(s) required for the propagation of feature annotation.</text>
</comment>
<feature type="transmembrane region" description="Helical" evidence="8">
    <location>
        <begin position="106"/>
        <end position="127"/>
    </location>
</feature>
<evidence type="ECO:0000256" key="5">
    <source>
        <dbReference type="ARBA" id="ARBA00022692"/>
    </source>
</evidence>
<dbReference type="InterPro" id="IPR011701">
    <property type="entry name" value="MFS"/>
</dbReference>
<evidence type="ECO:0000256" key="6">
    <source>
        <dbReference type="ARBA" id="ARBA00022989"/>
    </source>
</evidence>
<dbReference type="CDD" id="cd17320">
    <property type="entry name" value="MFS_MdfA_MDR_like"/>
    <property type="match status" value="1"/>
</dbReference>
<dbReference type="NCBIfam" id="TIGR00710">
    <property type="entry name" value="efflux_Bcr_CflA"/>
    <property type="match status" value="1"/>
</dbReference>
<feature type="transmembrane region" description="Helical" evidence="8">
    <location>
        <begin position="16"/>
        <end position="34"/>
    </location>
</feature>
<dbReference type="InterPro" id="IPR004812">
    <property type="entry name" value="Efflux_drug-R_Bcr/CmlA"/>
</dbReference>
<feature type="transmembrane region" description="Helical" evidence="8">
    <location>
        <begin position="281"/>
        <end position="303"/>
    </location>
</feature>
<comment type="caution">
    <text evidence="10">The sequence shown here is derived from an EMBL/GenBank/DDBJ whole genome shotgun (WGS) entry which is preliminary data.</text>
</comment>
<dbReference type="RefSeq" id="WP_343888066.1">
    <property type="nucleotide sequence ID" value="NZ_BAAAEH010000005.1"/>
</dbReference>
<dbReference type="Gene3D" id="1.20.1720.10">
    <property type="entry name" value="Multidrug resistance protein D"/>
    <property type="match status" value="1"/>
</dbReference>
<dbReference type="Proteomes" id="UP001419910">
    <property type="component" value="Unassembled WGS sequence"/>
</dbReference>
<comment type="similarity">
    <text evidence="2 8">Belongs to the major facilitator superfamily. Bcr/CmlA family.</text>
</comment>
<dbReference type="PROSITE" id="PS50850">
    <property type="entry name" value="MFS"/>
    <property type="match status" value="1"/>
</dbReference>
<keyword evidence="11" id="KW-1185">Reference proteome</keyword>
<dbReference type="InterPro" id="IPR005829">
    <property type="entry name" value="Sugar_transporter_CS"/>
</dbReference>
<dbReference type="SUPFAM" id="SSF103473">
    <property type="entry name" value="MFS general substrate transporter"/>
    <property type="match status" value="1"/>
</dbReference>
<dbReference type="PANTHER" id="PTHR23502">
    <property type="entry name" value="MAJOR FACILITATOR SUPERFAMILY"/>
    <property type="match status" value="1"/>
</dbReference>
<evidence type="ECO:0000256" key="1">
    <source>
        <dbReference type="ARBA" id="ARBA00004651"/>
    </source>
</evidence>
<protein>
    <recommendedName>
        <fullName evidence="8">Bcr/CflA family efflux transporter</fullName>
    </recommendedName>
</protein>
<dbReference type="EMBL" id="JBDIME010000001">
    <property type="protein sequence ID" value="MEN2788039.1"/>
    <property type="molecule type" value="Genomic_DNA"/>
</dbReference>
<evidence type="ECO:0000256" key="2">
    <source>
        <dbReference type="ARBA" id="ARBA00006236"/>
    </source>
</evidence>
<evidence type="ECO:0000313" key="11">
    <source>
        <dbReference type="Proteomes" id="UP001419910"/>
    </source>
</evidence>
<keyword evidence="6 8" id="KW-1133">Transmembrane helix</keyword>
<feature type="transmembrane region" description="Helical" evidence="8">
    <location>
        <begin position="309"/>
        <end position="334"/>
    </location>
</feature>
<evidence type="ECO:0000256" key="4">
    <source>
        <dbReference type="ARBA" id="ARBA00022475"/>
    </source>
</evidence>
<dbReference type="Pfam" id="PF07690">
    <property type="entry name" value="MFS_1"/>
    <property type="match status" value="1"/>
</dbReference>
<feature type="transmembrane region" description="Helical" evidence="8">
    <location>
        <begin position="346"/>
        <end position="365"/>
    </location>
</feature>
<feature type="transmembrane region" description="Helical" evidence="8">
    <location>
        <begin position="139"/>
        <end position="160"/>
    </location>
</feature>
<feature type="transmembrane region" description="Helical" evidence="8">
    <location>
        <begin position="371"/>
        <end position="390"/>
    </location>
</feature>
<feature type="transmembrane region" description="Helical" evidence="8">
    <location>
        <begin position="166"/>
        <end position="186"/>
    </location>
</feature>
<keyword evidence="8" id="KW-0997">Cell inner membrane</keyword>
<evidence type="ECO:0000259" key="9">
    <source>
        <dbReference type="PROSITE" id="PS50850"/>
    </source>
</evidence>
<comment type="subcellular location">
    <subcellularLocation>
        <location evidence="8">Cell inner membrane</location>
        <topology evidence="8">Multi-pass membrane protein</topology>
    </subcellularLocation>
    <subcellularLocation>
        <location evidence="1">Cell membrane</location>
        <topology evidence="1">Multi-pass membrane protein</topology>
    </subcellularLocation>
</comment>
<keyword evidence="5 8" id="KW-0812">Transmembrane</keyword>
<feature type="transmembrane region" description="Helical" evidence="8">
    <location>
        <begin position="218"/>
        <end position="240"/>
    </location>
</feature>
<keyword evidence="7 8" id="KW-0472">Membrane</keyword>
<keyword evidence="4" id="KW-1003">Cell membrane</keyword>
<sequence>MTLRGTSSGVRRRSPILLLGAITALGSLAVHMFIPAMPRAAAALGVAPAVMQLTLTIYLAGIGAGQIISGPLSDRFGRRPVLLGGIALFTLGSTICWVAGSIGPLLGGRLIQALGASAGVVVGRSMAGDAGEQHGSRDMAALTAIVLLSPMLAPVFGSLVLRLAGWRAIFAALTLFAGLCGLLVLWRLPETLDRSQHGDHTLLVGWARIVTKPVFLRNLVLGTSLTGGLYIFLTASPFLLVESYGTDPRHLGSYYGLIALGAGCGALMSSRLARRLPARTLMRAGTSLAVLGSSGFLLTAALGMHQASALLVTMVIFSIGGGLAIPNAMVAALAASPARVGTAVSAYGALQMLGNALATSMIASASPHDPVVVAAAITAFSILAAILASMREKGEMI</sequence>
<feature type="domain" description="Major facilitator superfamily (MFS) profile" evidence="9">
    <location>
        <begin position="15"/>
        <end position="393"/>
    </location>
</feature>
<feature type="transmembrane region" description="Helical" evidence="8">
    <location>
        <begin position="252"/>
        <end position="269"/>
    </location>
</feature>
<reference evidence="10 11" key="1">
    <citation type="submission" date="2024-05" db="EMBL/GenBank/DDBJ databases">
        <authorList>
            <person name="Liu Q."/>
            <person name="Xin Y.-H."/>
        </authorList>
    </citation>
    <scope>NUCLEOTIDE SEQUENCE [LARGE SCALE GENOMIC DNA]</scope>
    <source>
        <strain evidence="10 11">CGMCC 1.10181</strain>
    </source>
</reference>
<dbReference type="InterPro" id="IPR036259">
    <property type="entry name" value="MFS_trans_sf"/>
</dbReference>
<evidence type="ECO:0000313" key="10">
    <source>
        <dbReference type="EMBL" id="MEN2788039.1"/>
    </source>
</evidence>
<gene>
    <name evidence="10" type="ORF">ABC974_00220</name>
</gene>
<evidence type="ECO:0000256" key="3">
    <source>
        <dbReference type="ARBA" id="ARBA00022448"/>
    </source>
</evidence>
<dbReference type="PANTHER" id="PTHR23502:SF132">
    <property type="entry name" value="POLYAMINE TRANSPORTER 2-RELATED"/>
    <property type="match status" value="1"/>
</dbReference>
<accession>A0ABU9XWW3</accession>
<organism evidence="10 11">
    <name type="scientific">Sphingomonas oligophenolica</name>
    <dbReference type="NCBI Taxonomy" id="301154"/>
    <lineage>
        <taxon>Bacteria</taxon>
        <taxon>Pseudomonadati</taxon>
        <taxon>Pseudomonadota</taxon>
        <taxon>Alphaproteobacteria</taxon>
        <taxon>Sphingomonadales</taxon>
        <taxon>Sphingomonadaceae</taxon>
        <taxon>Sphingomonas</taxon>
    </lineage>
</organism>
<proteinExistence type="inferred from homology"/>
<keyword evidence="3 8" id="KW-0813">Transport</keyword>
<feature type="transmembrane region" description="Helical" evidence="8">
    <location>
        <begin position="81"/>
        <end position="100"/>
    </location>
</feature>
<evidence type="ECO:0000256" key="8">
    <source>
        <dbReference type="RuleBase" id="RU365088"/>
    </source>
</evidence>